<evidence type="ECO:0000313" key="2">
    <source>
        <dbReference type="Proteomes" id="UP000826651"/>
    </source>
</evidence>
<dbReference type="EMBL" id="JAGSHT010000012">
    <property type="protein sequence ID" value="MBZ2197067.1"/>
    <property type="molecule type" value="Genomic_DNA"/>
</dbReference>
<sequence>MLNACRAVAYADHGALLSKIDGGRWWLERFGPAPLVTSALAAQAAGVALGSCSPSARAFVEAAIARLGPRRSLSASAPGPHSKATPVSCSETVQIRDAFSLLRSGTQSVCGPGGPPTFPGHCGP</sequence>
<gene>
    <name evidence="1" type="ORF">KCQ71_12950</name>
</gene>
<reference evidence="1 2" key="1">
    <citation type="submission" date="2021-04" db="EMBL/GenBank/DDBJ databases">
        <title>Ruania sp. nov., isolated from sandy soil of mangrove forest.</title>
        <authorList>
            <person name="Ge X."/>
            <person name="Huang R."/>
            <person name="Liu W."/>
        </authorList>
    </citation>
    <scope>NUCLEOTIDE SEQUENCE [LARGE SCALE GENOMIC DNA]</scope>
    <source>
        <strain evidence="1 2">N2-46</strain>
    </source>
</reference>
<dbReference type="Proteomes" id="UP000826651">
    <property type="component" value="Unassembled WGS sequence"/>
</dbReference>
<accession>A0ABS7SAE7</accession>
<proteinExistence type="predicted"/>
<dbReference type="RefSeq" id="WP_223406487.1">
    <property type="nucleotide sequence ID" value="NZ_JAGSHT010000012.1"/>
</dbReference>
<evidence type="ECO:0000313" key="1">
    <source>
        <dbReference type="EMBL" id="MBZ2197067.1"/>
    </source>
</evidence>
<keyword evidence="2" id="KW-1185">Reference proteome</keyword>
<organism evidence="1 2">
    <name type="scientific">Occultella gossypii</name>
    <dbReference type="NCBI Taxonomy" id="2800820"/>
    <lineage>
        <taxon>Bacteria</taxon>
        <taxon>Bacillati</taxon>
        <taxon>Actinomycetota</taxon>
        <taxon>Actinomycetes</taxon>
        <taxon>Micrococcales</taxon>
        <taxon>Ruaniaceae</taxon>
        <taxon>Occultella</taxon>
    </lineage>
</organism>
<protein>
    <submittedName>
        <fullName evidence="1">DUF4111 domain-containing protein</fullName>
    </submittedName>
</protein>
<comment type="caution">
    <text evidence="1">The sequence shown here is derived from an EMBL/GenBank/DDBJ whole genome shotgun (WGS) entry which is preliminary data.</text>
</comment>
<name>A0ABS7SAE7_9MICO</name>